<dbReference type="Pfam" id="PF04082">
    <property type="entry name" value="Fungal_trans"/>
    <property type="match status" value="1"/>
</dbReference>
<gene>
    <name evidence="5" type="ORF">SEPCBS57363_006086</name>
</gene>
<dbReference type="InterPro" id="IPR050613">
    <property type="entry name" value="Sec_Metabolite_Reg"/>
</dbReference>
<dbReference type="EMBL" id="CAWUOM010000161">
    <property type="protein sequence ID" value="CAK7274284.1"/>
    <property type="molecule type" value="Genomic_DNA"/>
</dbReference>
<name>A0ABP0E131_9PEZI</name>
<evidence type="ECO:0000313" key="5">
    <source>
        <dbReference type="EMBL" id="CAK7274284.1"/>
    </source>
</evidence>
<protein>
    <recommendedName>
        <fullName evidence="4">Xylanolytic transcriptional activator regulatory domain-containing protein</fullName>
    </recommendedName>
</protein>
<evidence type="ECO:0000313" key="6">
    <source>
        <dbReference type="Proteomes" id="UP001642501"/>
    </source>
</evidence>
<evidence type="ECO:0000256" key="1">
    <source>
        <dbReference type="ARBA" id="ARBA00004123"/>
    </source>
</evidence>
<feature type="domain" description="Xylanolytic transcriptional activator regulatory" evidence="4">
    <location>
        <begin position="110"/>
        <end position="298"/>
    </location>
</feature>
<dbReference type="PANTHER" id="PTHR31001:SF85">
    <property type="entry name" value="ZN(II)2CYS6 TRANSCRIPTION FACTOR (EUROFUNG)"/>
    <property type="match status" value="1"/>
</dbReference>
<sequence>MVFGQNLWAGLREDFCEAQPGITPTTEEQPSTNLGSEASPSIDSPFDFILGKSAAGSKLTGLKNDYPQPVHAFMLWQTYLLSVNPLSKVIWAPKVQDLVIQATGDYDGVSAADLALLFSIFAAAVSSLSENDCQVKFVKSKQSLLAKYLACAQQALAAADFMRSTSIEVLQAFTIFLLAARQSYDANTMWILTGMAIRMGQRLLAAVPSQATNTATKCNENDCMIQKNNKGKNTEGGSFFQMQMILRVWWQIVLIDGRVTQLAGQTRNFYGDTSDHPLPASLNDSDLSPQMTSIPQPINDRPTEMVFCLLRYEMGKLIMSRSSVLHDPASSMAERDAVIDEVATYLDEKYLVHLDNAIPLHQIAKAGANAAILKMRLMAHHPGQYPDEGKSLPQAEHDMLFKTSLEMVNILVRGFTTMNIDPFRWHTDVYFQLDAVVFMLIESQTQAPFDEEIDKAWSLVASVLYHKPHLVREQDELGRAVRQLILRAWDTRERRARQQSPGKPPPTPPGLVSNVLSELRQQKRVQQQDQGKAEVVVARLYDKEAEHGKTNQNDAQGGTDDETLVPTSDGSALALPLEAHTMNDYATELVPPLGLEYSTTTPSGLCASPFHDTEIPGWDASDWDSWSYWNNLLQGQPE</sequence>
<evidence type="ECO:0000256" key="3">
    <source>
        <dbReference type="SAM" id="MobiDB-lite"/>
    </source>
</evidence>
<reference evidence="5 6" key="1">
    <citation type="submission" date="2024-01" db="EMBL/GenBank/DDBJ databases">
        <authorList>
            <person name="Allen C."/>
            <person name="Tagirdzhanova G."/>
        </authorList>
    </citation>
    <scope>NUCLEOTIDE SEQUENCE [LARGE SCALE GENOMIC DNA]</scope>
    <source>
        <strain evidence="5 6">CBS 573.63</strain>
    </source>
</reference>
<evidence type="ECO:0000256" key="2">
    <source>
        <dbReference type="ARBA" id="ARBA00023242"/>
    </source>
</evidence>
<keyword evidence="6" id="KW-1185">Reference proteome</keyword>
<accession>A0ABP0E131</accession>
<dbReference type="InterPro" id="IPR007219">
    <property type="entry name" value="XnlR_reg_dom"/>
</dbReference>
<evidence type="ECO:0000259" key="4">
    <source>
        <dbReference type="Pfam" id="PF04082"/>
    </source>
</evidence>
<feature type="region of interest" description="Disordered" evidence="3">
    <location>
        <begin position="492"/>
        <end position="513"/>
    </location>
</feature>
<dbReference type="Proteomes" id="UP001642501">
    <property type="component" value="Unassembled WGS sequence"/>
</dbReference>
<keyword evidence="2" id="KW-0539">Nucleus</keyword>
<dbReference type="CDD" id="cd12148">
    <property type="entry name" value="fungal_TF_MHR"/>
    <property type="match status" value="1"/>
</dbReference>
<proteinExistence type="predicted"/>
<comment type="subcellular location">
    <subcellularLocation>
        <location evidence="1">Nucleus</location>
    </subcellularLocation>
</comment>
<organism evidence="5 6">
    <name type="scientific">Sporothrix epigloea</name>
    <dbReference type="NCBI Taxonomy" id="1892477"/>
    <lineage>
        <taxon>Eukaryota</taxon>
        <taxon>Fungi</taxon>
        <taxon>Dikarya</taxon>
        <taxon>Ascomycota</taxon>
        <taxon>Pezizomycotina</taxon>
        <taxon>Sordariomycetes</taxon>
        <taxon>Sordariomycetidae</taxon>
        <taxon>Ophiostomatales</taxon>
        <taxon>Ophiostomataceae</taxon>
        <taxon>Sporothrix</taxon>
    </lineage>
</organism>
<feature type="region of interest" description="Disordered" evidence="3">
    <location>
        <begin position="545"/>
        <end position="565"/>
    </location>
</feature>
<comment type="caution">
    <text evidence="5">The sequence shown here is derived from an EMBL/GenBank/DDBJ whole genome shotgun (WGS) entry which is preliminary data.</text>
</comment>
<dbReference type="PANTHER" id="PTHR31001">
    <property type="entry name" value="UNCHARACTERIZED TRANSCRIPTIONAL REGULATORY PROTEIN"/>
    <property type="match status" value="1"/>
</dbReference>